<proteinExistence type="predicted"/>
<reference evidence="1" key="1">
    <citation type="submission" date="2019-10" db="EMBL/GenBank/DDBJ databases">
        <title>Draft genome sequece of Microseira wollei NIES-4236.</title>
        <authorList>
            <person name="Yamaguchi H."/>
            <person name="Suzuki S."/>
            <person name="Kawachi M."/>
        </authorList>
    </citation>
    <scope>NUCLEOTIDE SEQUENCE</scope>
    <source>
        <strain evidence="1">NIES-4236</strain>
    </source>
</reference>
<dbReference type="SUPFAM" id="SSF89447">
    <property type="entry name" value="AbrB/MazE/MraZ-like"/>
    <property type="match status" value="1"/>
</dbReference>
<evidence type="ECO:0000313" key="1">
    <source>
        <dbReference type="EMBL" id="GET38679.1"/>
    </source>
</evidence>
<keyword evidence="2" id="KW-1185">Reference proteome</keyword>
<dbReference type="Gene3D" id="2.10.260.10">
    <property type="match status" value="1"/>
</dbReference>
<dbReference type="PANTHER" id="PTHR37550:SF3">
    <property type="entry name" value="ANTITOXIN VAPB1"/>
    <property type="match status" value="1"/>
</dbReference>
<dbReference type="EMBL" id="BLAY01000050">
    <property type="protein sequence ID" value="GET38679.1"/>
    <property type="molecule type" value="Genomic_DNA"/>
</dbReference>
<dbReference type="NCBIfam" id="NF040493">
    <property type="entry name" value="TA_anti_VapB"/>
    <property type="match status" value="1"/>
</dbReference>
<dbReference type="Proteomes" id="UP001050975">
    <property type="component" value="Unassembled WGS sequence"/>
</dbReference>
<organism evidence="1 2">
    <name type="scientific">Microseira wollei NIES-4236</name>
    <dbReference type="NCBI Taxonomy" id="2530354"/>
    <lineage>
        <taxon>Bacteria</taxon>
        <taxon>Bacillati</taxon>
        <taxon>Cyanobacteriota</taxon>
        <taxon>Cyanophyceae</taxon>
        <taxon>Oscillatoriophycideae</taxon>
        <taxon>Aerosakkonematales</taxon>
        <taxon>Aerosakkonemataceae</taxon>
        <taxon>Microseira</taxon>
    </lineage>
</organism>
<dbReference type="InterPro" id="IPR037914">
    <property type="entry name" value="SpoVT-AbrB_sf"/>
</dbReference>
<dbReference type="AlphaFoldDB" id="A0AAV3WHS8"/>
<name>A0AAV3WHS8_9CYAN</name>
<dbReference type="RefSeq" id="WP_226582740.1">
    <property type="nucleotide sequence ID" value="NZ_BLAY01000050.1"/>
</dbReference>
<sequence>MAFSQLLTSQSEKFPEAANSWNLSQLYKDLTAAKRLYTEIQTQQLTPQEQAYLRGILCGQSPPEIAKVLHRDIKGLRVDLSRGLYRYIETLTQKRPRNWKEVPVILENAGYKQKANVEIDNIVQIERSKMETVKLLMNGDNQSVILPKEFQLQGSEVYIKKIGGVIVLIPKENPWQALFDSLSLFSEEFMETREQPIIEIREALE</sequence>
<dbReference type="PANTHER" id="PTHR37550">
    <property type="entry name" value="ANTITOXIN VAPB1"/>
    <property type="match status" value="1"/>
</dbReference>
<dbReference type="InterPro" id="IPR047976">
    <property type="entry name" value="Anti_VapB2-like"/>
</dbReference>
<gene>
    <name evidence="1" type="ORF">MiSe_34380</name>
</gene>
<comment type="caution">
    <text evidence="1">The sequence shown here is derived from an EMBL/GenBank/DDBJ whole genome shotgun (WGS) entry which is preliminary data.</text>
</comment>
<protein>
    <submittedName>
        <fullName evidence="1">Virulence associated protein B</fullName>
    </submittedName>
</protein>
<accession>A0AAV3WHS8</accession>
<dbReference type="InterPro" id="IPR051734">
    <property type="entry name" value="VapB_TA_antitoxins"/>
</dbReference>
<evidence type="ECO:0000313" key="2">
    <source>
        <dbReference type="Proteomes" id="UP001050975"/>
    </source>
</evidence>